<keyword evidence="1" id="KW-0812">Transmembrane</keyword>
<evidence type="ECO:0000256" key="1">
    <source>
        <dbReference type="SAM" id="Phobius"/>
    </source>
</evidence>
<dbReference type="EMBL" id="FZTC01000002">
    <property type="protein sequence ID" value="SNU32546.1"/>
    <property type="molecule type" value="Genomic_DNA"/>
</dbReference>
<dbReference type="RefSeq" id="WP_042927287.1">
    <property type="nucleotide sequence ID" value="NZ_CABGWT010000016.1"/>
</dbReference>
<keyword evidence="1" id="KW-1133">Transmembrane helix</keyword>
<evidence type="ECO:0000313" key="2">
    <source>
        <dbReference type="EMBL" id="SNU32546.1"/>
    </source>
</evidence>
<dbReference type="GO" id="GO:0019867">
    <property type="term" value="C:outer membrane"/>
    <property type="evidence" value="ECO:0007669"/>
    <property type="project" value="InterPro"/>
</dbReference>
<dbReference type="AlphaFoldDB" id="A0A285AV69"/>
<dbReference type="Pfam" id="PF07178">
    <property type="entry name" value="TraL"/>
    <property type="match status" value="1"/>
</dbReference>
<accession>A0A285AV69</accession>
<organism evidence="2 3">
    <name type="scientific">Klebsiella grimontii</name>
    <dbReference type="NCBI Taxonomy" id="2058152"/>
    <lineage>
        <taxon>Bacteria</taxon>
        <taxon>Pseudomonadati</taxon>
        <taxon>Pseudomonadota</taxon>
        <taxon>Gammaproteobacteria</taxon>
        <taxon>Enterobacterales</taxon>
        <taxon>Enterobacteriaceae</taxon>
        <taxon>Klebsiella/Raoultella group</taxon>
        <taxon>Klebsiella</taxon>
    </lineage>
</organism>
<reference evidence="3" key="1">
    <citation type="submission" date="2017-08" db="EMBL/GenBank/DDBJ databases">
        <authorList>
            <person name="Brisse S."/>
        </authorList>
    </citation>
    <scope>NUCLEOTIDE SEQUENCE [LARGE SCALE GENOMIC DNA]</scope>
    <source>
        <strain evidence="3">06D021</strain>
    </source>
</reference>
<feature type="transmembrane region" description="Helical" evidence="1">
    <location>
        <begin position="49"/>
        <end position="66"/>
    </location>
</feature>
<keyword evidence="1" id="KW-0472">Membrane</keyword>
<sequence length="106" mass="12347">MSNGTDTMDNYTYRFPFRINLPLLILFFDAKQIGVVMGLLSFGNIFECMSIATFAAIGYWIAYGKAKESAIRGRLKHKLWWNGFLPGKSVFQSRYFSDPFMRRFYS</sequence>
<name>A0A285AV69_9ENTR</name>
<feature type="transmembrane region" description="Helical" evidence="1">
    <location>
        <begin position="21"/>
        <end position="43"/>
    </location>
</feature>
<dbReference type="InterPro" id="IPR009838">
    <property type="entry name" value="T4SS_TraL"/>
</dbReference>
<proteinExistence type="predicted"/>
<dbReference type="Proteomes" id="UP000220639">
    <property type="component" value="Unassembled WGS sequence"/>
</dbReference>
<protein>
    <submittedName>
        <fullName evidence="2">F-type conjugal transfer protein TraL</fullName>
    </submittedName>
</protein>
<evidence type="ECO:0000313" key="3">
    <source>
        <dbReference type="Proteomes" id="UP000220639"/>
    </source>
</evidence>
<gene>
    <name evidence="2" type="ORF">KOSB73_100060</name>
</gene>